<proteinExistence type="predicted"/>
<dbReference type="AlphaFoldDB" id="A0A1H6F7S9"/>
<gene>
    <name evidence="1" type="ORF">MBHS_01294</name>
</gene>
<evidence type="ECO:0000313" key="2">
    <source>
        <dbReference type="Proteomes" id="UP000236724"/>
    </source>
</evidence>
<keyword evidence="2" id="KW-1185">Reference proteome</keyword>
<dbReference type="RefSeq" id="WP_103919372.1">
    <property type="nucleotide sequence ID" value="NZ_FMSV02000256.1"/>
</dbReference>
<reference evidence="1 2" key="1">
    <citation type="submission" date="2016-10" db="EMBL/GenBank/DDBJ databases">
        <authorList>
            <person name="de Groot N.N."/>
        </authorList>
    </citation>
    <scope>NUCLEOTIDE SEQUENCE [LARGE SCALE GENOMIC DNA]</scope>
    <source>
        <strain evidence="1">MBHS1</strain>
    </source>
</reference>
<sequence>MNVKMFFTIAIGSMLIGCSSINYKEDQLIEKPRPRVTNLSDSLMCAKKEIESSDDRTFGFIFIIDDVVDGTVPSMQFNGELSDSLRYEFLHNLIQTVNRGYGITLSNFPLIFQNTGGDFGLSQYGVPLNTKEGNGENGLAVLINSYLKIINGIRERARKRTGEQISPYTRLRPIVIKSAFTRNDENPVIKNNLGFNIGSDGDADGEVDFGKSEQVKSITLTVIMEDPRTNQVVASGSFTINTHEKGHAFDLSIGGNEPFLGITSDNLLVESKHGAQQSLIDAATLWLLDWTYGPVTNISHNCMGGKS</sequence>
<accession>A0A1H6F7S9</accession>
<dbReference type="EMBL" id="FMSV02000256">
    <property type="protein sequence ID" value="SEH05441.1"/>
    <property type="molecule type" value="Genomic_DNA"/>
</dbReference>
<protein>
    <submittedName>
        <fullName evidence="1">Uncharacterized protein</fullName>
    </submittedName>
</protein>
<organism evidence="1 2">
    <name type="scientific">Candidatus Venteria ishoeyi</name>
    <dbReference type="NCBI Taxonomy" id="1899563"/>
    <lineage>
        <taxon>Bacteria</taxon>
        <taxon>Pseudomonadati</taxon>
        <taxon>Pseudomonadota</taxon>
        <taxon>Gammaproteobacteria</taxon>
        <taxon>Thiotrichales</taxon>
        <taxon>Thiotrichaceae</taxon>
        <taxon>Venteria</taxon>
    </lineage>
</organism>
<dbReference type="Proteomes" id="UP000236724">
    <property type="component" value="Unassembled WGS sequence"/>
</dbReference>
<evidence type="ECO:0000313" key="1">
    <source>
        <dbReference type="EMBL" id="SEH05441.1"/>
    </source>
</evidence>
<name>A0A1H6F7S9_9GAMM</name>
<dbReference type="OrthoDB" id="8605405at2"/>
<dbReference type="PROSITE" id="PS51257">
    <property type="entry name" value="PROKAR_LIPOPROTEIN"/>
    <property type="match status" value="1"/>
</dbReference>